<dbReference type="InterPro" id="IPR036737">
    <property type="entry name" value="OmpA-like_sf"/>
</dbReference>
<dbReference type="EMBL" id="LWHQ01000091">
    <property type="protein sequence ID" value="OAS14137.1"/>
    <property type="molecule type" value="Genomic_DNA"/>
</dbReference>
<dbReference type="InterPro" id="IPR006665">
    <property type="entry name" value="OmpA-like"/>
</dbReference>
<comment type="caution">
    <text evidence="3">The sequence shown here is derived from an EMBL/GenBank/DDBJ whole genome shotgun (WGS) entry which is preliminary data.</text>
</comment>
<evidence type="ECO:0000256" key="1">
    <source>
        <dbReference type="PROSITE-ProRule" id="PRU00473"/>
    </source>
</evidence>
<protein>
    <recommendedName>
        <fullName evidence="2">OmpA-like domain-containing protein</fullName>
    </recommendedName>
</protein>
<dbReference type="Pfam" id="PF00691">
    <property type="entry name" value="OmpA"/>
    <property type="match status" value="1"/>
</dbReference>
<dbReference type="PROSITE" id="PS51123">
    <property type="entry name" value="OMPA_2"/>
    <property type="match status" value="1"/>
</dbReference>
<accession>A0A179S0D6</accession>
<dbReference type="Gene3D" id="3.30.1330.60">
    <property type="entry name" value="OmpA-like domain"/>
    <property type="match status" value="1"/>
</dbReference>
<dbReference type="STRING" id="427683.A5481_30745"/>
<organism evidence="3 4">
    <name type="scientific">Methylobacterium platani</name>
    <dbReference type="NCBI Taxonomy" id="427683"/>
    <lineage>
        <taxon>Bacteria</taxon>
        <taxon>Pseudomonadati</taxon>
        <taxon>Pseudomonadota</taxon>
        <taxon>Alphaproteobacteria</taxon>
        <taxon>Hyphomicrobiales</taxon>
        <taxon>Methylobacteriaceae</taxon>
        <taxon>Methylobacterium</taxon>
    </lineage>
</organism>
<dbReference type="SUPFAM" id="SSF103088">
    <property type="entry name" value="OmpA-like"/>
    <property type="match status" value="1"/>
</dbReference>
<dbReference type="GO" id="GO:0016020">
    <property type="term" value="C:membrane"/>
    <property type="evidence" value="ECO:0007669"/>
    <property type="project" value="UniProtKB-UniRule"/>
</dbReference>
<dbReference type="Proteomes" id="UP000078316">
    <property type="component" value="Unassembled WGS sequence"/>
</dbReference>
<keyword evidence="1" id="KW-0472">Membrane</keyword>
<dbReference type="InterPro" id="IPR050330">
    <property type="entry name" value="Bact_OuterMem_StrucFunc"/>
</dbReference>
<evidence type="ECO:0000313" key="3">
    <source>
        <dbReference type="EMBL" id="OAS14137.1"/>
    </source>
</evidence>
<dbReference type="PANTHER" id="PTHR30329">
    <property type="entry name" value="STATOR ELEMENT OF FLAGELLAR MOTOR COMPLEX"/>
    <property type="match status" value="1"/>
</dbReference>
<reference evidence="3 4" key="1">
    <citation type="submission" date="2016-04" db="EMBL/GenBank/DDBJ databases">
        <authorList>
            <person name="Evans L.H."/>
            <person name="Alamgir A."/>
            <person name="Owens N."/>
            <person name="Weber N.D."/>
            <person name="Virtaneva K."/>
            <person name="Barbian K."/>
            <person name="Babar A."/>
            <person name="Rosenke K."/>
        </authorList>
    </citation>
    <scope>NUCLEOTIDE SEQUENCE [LARGE SCALE GENOMIC DNA]</scope>
    <source>
        <strain evidence="3 4">PMB02</strain>
    </source>
</reference>
<feature type="domain" description="OmpA-like" evidence="2">
    <location>
        <begin position="85"/>
        <end position="231"/>
    </location>
</feature>
<proteinExistence type="predicted"/>
<dbReference type="AlphaFoldDB" id="A0A179S0D6"/>
<dbReference type="PANTHER" id="PTHR30329:SF20">
    <property type="entry name" value="EXPORTED PROTEIN"/>
    <property type="match status" value="1"/>
</dbReference>
<name>A0A179S0D6_9HYPH</name>
<evidence type="ECO:0000313" key="4">
    <source>
        <dbReference type="Proteomes" id="UP000078316"/>
    </source>
</evidence>
<evidence type="ECO:0000259" key="2">
    <source>
        <dbReference type="PROSITE" id="PS51123"/>
    </source>
</evidence>
<sequence>MMVGVLFIFIIMLMAFALNFQKQTDRQEDKILVAEEVGRRLDELETQVTNRLGEIRAASTARNALLRDLRDQLRQEGLVVQVDEANGVLRLSEDAIRFPVNGADLIGRARENVGKVGRVLGRVLPAYAACPAGAAACGTDGRAFLETVFIEGHTDSTGIEDRNWGLSTERAVNTFRELKATAPDLRRVLNRRGEEVLSVSGYASTRQIDPDRSAAAYEKNRRIDLRFVMEVDTGAGLREIQGLVSGMKAEIGKLVTPKGR</sequence>
<gene>
    <name evidence="3" type="ORF">A5481_30745</name>
</gene>